<evidence type="ECO:0000313" key="2">
    <source>
        <dbReference type="Proteomes" id="UP001198630"/>
    </source>
</evidence>
<sequence length="103" mass="11201">MLVYMPDGGRGTPQLRTAEDLGALSVRVDASSLDWDILSKTLRAAGAGEVVGAHAWLDISWLRAAAGKREQDWHRGFTAMLDYAAAHGWLSDDGRRVRAHIGT</sequence>
<organism evidence="1 2">
    <name type="scientific">Rhodococcus rhodochrous</name>
    <dbReference type="NCBI Taxonomy" id="1829"/>
    <lineage>
        <taxon>Bacteria</taxon>
        <taxon>Bacillati</taxon>
        <taxon>Actinomycetota</taxon>
        <taxon>Actinomycetes</taxon>
        <taxon>Mycobacteriales</taxon>
        <taxon>Nocardiaceae</taxon>
        <taxon>Rhodococcus</taxon>
    </lineage>
</organism>
<dbReference type="EMBL" id="JAJNCO010000034">
    <property type="protein sequence ID" value="MCD2114908.1"/>
    <property type="molecule type" value="Genomic_DNA"/>
</dbReference>
<accession>A0AAW4XMK6</accession>
<name>A0AAW4XMK6_RHORH</name>
<reference evidence="1" key="1">
    <citation type="submission" date="2021-11" db="EMBL/GenBank/DDBJ databases">
        <title>Development of a sustainable strategy for remediation of hydrocarbon-contaminated territories based on the waste exchange concept.</title>
        <authorList>
            <person name="Elkin A."/>
        </authorList>
    </citation>
    <scope>NUCLEOTIDE SEQUENCE</scope>
    <source>
        <strain evidence="1">IEGM 757</strain>
    </source>
</reference>
<evidence type="ECO:0000313" key="1">
    <source>
        <dbReference type="EMBL" id="MCD2114908.1"/>
    </source>
</evidence>
<protein>
    <submittedName>
        <fullName evidence="1">Uncharacterized protein</fullName>
    </submittedName>
</protein>
<dbReference type="Proteomes" id="UP001198630">
    <property type="component" value="Unassembled WGS sequence"/>
</dbReference>
<proteinExistence type="predicted"/>
<gene>
    <name evidence="1" type="ORF">LQ384_27855</name>
</gene>
<comment type="caution">
    <text evidence="1">The sequence shown here is derived from an EMBL/GenBank/DDBJ whole genome shotgun (WGS) entry which is preliminary data.</text>
</comment>
<dbReference type="RefSeq" id="WP_145709165.1">
    <property type="nucleotide sequence ID" value="NZ_JAJNCO010000034.1"/>
</dbReference>
<dbReference type="AlphaFoldDB" id="A0AAW4XMK6"/>